<dbReference type="Gene3D" id="2.40.10.10">
    <property type="entry name" value="Trypsin-like serine proteases"/>
    <property type="match status" value="2"/>
</dbReference>
<evidence type="ECO:0000256" key="3">
    <source>
        <dbReference type="SAM" id="SignalP"/>
    </source>
</evidence>
<feature type="compositionally biased region" description="Low complexity" evidence="2">
    <location>
        <begin position="70"/>
        <end position="88"/>
    </location>
</feature>
<proteinExistence type="predicted"/>
<feature type="chain" id="PRO_5012793148" description="Peptidase S1 domain-containing protein" evidence="3">
    <location>
        <begin position="30"/>
        <end position="369"/>
    </location>
</feature>
<name>A0A1M4EP40_9ACTN</name>
<dbReference type="PANTHER" id="PTHR15462">
    <property type="entry name" value="SERINE PROTEASE"/>
    <property type="match status" value="1"/>
</dbReference>
<dbReference type="RefSeq" id="WP_263657404.1">
    <property type="nucleotide sequence ID" value="NZ_CP084058.1"/>
</dbReference>
<accession>A0A1M4EP40</accession>
<dbReference type="InterPro" id="IPR050966">
    <property type="entry name" value="Glutamyl_endopeptidase"/>
</dbReference>
<evidence type="ECO:0000259" key="4">
    <source>
        <dbReference type="Pfam" id="PF00089"/>
    </source>
</evidence>
<evidence type="ECO:0000256" key="2">
    <source>
        <dbReference type="SAM" id="MobiDB-lite"/>
    </source>
</evidence>
<reference evidence="5" key="1">
    <citation type="submission" date="2016-04" db="EMBL/GenBank/DDBJ databases">
        <authorList>
            <person name="Evans L.H."/>
            <person name="Alamgir A."/>
            <person name="Owens N."/>
            <person name="Weber N.D."/>
            <person name="Virtaneva K."/>
            <person name="Barbian K."/>
            <person name="Babar A."/>
            <person name="Rosenke K."/>
        </authorList>
    </citation>
    <scope>NUCLEOTIDE SEQUENCE</scope>
    <source>
        <strain evidence="5">Nono1</strain>
    </source>
</reference>
<feature type="signal peptide" evidence="3">
    <location>
        <begin position="1"/>
        <end position="29"/>
    </location>
</feature>
<evidence type="ECO:0000313" key="5">
    <source>
        <dbReference type="EMBL" id="SBP00622.1"/>
    </source>
</evidence>
<dbReference type="InterPro" id="IPR009003">
    <property type="entry name" value="Peptidase_S1_PA"/>
</dbReference>
<dbReference type="Pfam" id="PF00089">
    <property type="entry name" value="Trypsin"/>
    <property type="match status" value="1"/>
</dbReference>
<dbReference type="GO" id="GO:0004252">
    <property type="term" value="F:serine-type endopeptidase activity"/>
    <property type="evidence" value="ECO:0007669"/>
    <property type="project" value="InterPro"/>
</dbReference>
<sequence length="369" mass="38647">MIPRARHFVAAALSSALLIVPAFTGIAHAASAAAVDSKVYAVPLAKTIAEVKRVADYWKPERLQKTDLSTPATPGSGAAASTTSSGAAAGPAAPVAAVKRTTAAAGVAPALPRKGTAANTMGKVFFRFGDKEYWCSASAVAAKNRSVVATAGHCAYDSRTAKPADYWIFVPNPGPNGSAPDGIYVGASISLHEDWSGKGDYDFDYAFVTVHRGFTWAAKDGAYVMQDIGRLQDNVGGLGLELNKKPGTYTVTAFGYPAGQQPDGTHPFDGKTLLKCRPGSTRYTVAPGRDLQKGVELTPCDFSPGASGGPWVIGYDDTRRLGSLAGVNSLTWNRDAKGRYDSVSAPYFDTTTGEVYRRAAGLTTLPNVT</sequence>
<organism evidence="5">
    <name type="scientific">Nonomuraea gerenzanensis</name>
    <dbReference type="NCBI Taxonomy" id="93944"/>
    <lineage>
        <taxon>Bacteria</taxon>
        <taxon>Bacillati</taxon>
        <taxon>Actinomycetota</taxon>
        <taxon>Actinomycetes</taxon>
        <taxon>Streptosporangiales</taxon>
        <taxon>Streptosporangiaceae</taxon>
        <taxon>Nonomuraea</taxon>
    </lineage>
</organism>
<evidence type="ECO:0000256" key="1">
    <source>
        <dbReference type="ARBA" id="ARBA00022729"/>
    </source>
</evidence>
<feature type="region of interest" description="Disordered" evidence="2">
    <location>
        <begin position="65"/>
        <end position="88"/>
    </location>
</feature>
<dbReference type="SUPFAM" id="SSF50494">
    <property type="entry name" value="Trypsin-like serine proteases"/>
    <property type="match status" value="1"/>
</dbReference>
<protein>
    <recommendedName>
        <fullName evidence="4">Peptidase S1 domain-containing protein</fullName>
    </recommendedName>
</protein>
<dbReference type="PANTHER" id="PTHR15462:SF19">
    <property type="entry name" value="PEPTIDASE S1 DOMAIN-CONTAINING PROTEIN"/>
    <property type="match status" value="1"/>
</dbReference>
<dbReference type="InterPro" id="IPR043504">
    <property type="entry name" value="Peptidase_S1_PA_chymotrypsin"/>
</dbReference>
<keyword evidence="1 3" id="KW-0732">Signal</keyword>
<feature type="domain" description="Peptidase S1" evidence="4">
    <location>
        <begin position="124"/>
        <end position="346"/>
    </location>
</feature>
<dbReference type="EMBL" id="LT559118">
    <property type="protein sequence ID" value="SBP00622.1"/>
    <property type="molecule type" value="Genomic_DNA"/>
</dbReference>
<dbReference type="GO" id="GO:0006508">
    <property type="term" value="P:proteolysis"/>
    <property type="evidence" value="ECO:0007669"/>
    <property type="project" value="InterPro"/>
</dbReference>
<dbReference type="InterPro" id="IPR001254">
    <property type="entry name" value="Trypsin_dom"/>
</dbReference>
<gene>
    <name evidence="5" type="ORF">BN4615_P10138</name>
</gene>
<dbReference type="AlphaFoldDB" id="A0A1M4EP40"/>